<dbReference type="PROSITE" id="PS50968">
    <property type="entry name" value="BIOTINYL_LIPOYL"/>
    <property type="match status" value="1"/>
</dbReference>
<keyword evidence="3" id="KW-0276">Fatty acid metabolism</keyword>
<dbReference type="PANTHER" id="PTHR45266:SF3">
    <property type="entry name" value="OXALOACETATE DECARBOXYLASE ALPHA CHAIN"/>
    <property type="match status" value="1"/>
</dbReference>
<dbReference type="Proteomes" id="UP000254879">
    <property type="component" value="Unassembled WGS sequence"/>
</dbReference>
<dbReference type="GO" id="GO:0009317">
    <property type="term" value="C:acetyl-CoA carboxylase complex"/>
    <property type="evidence" value="ECO:0007669"/>
    <property type="project" value="InterPro"/>
</dbReference>
<dbReference type="RefSeq" id="WP_115345569.1">
    <property type="nucleotide sequence ID" value="NZ_UGPG01000001.1"/>
</dbReference>
<accession>A0A378MC71</accession>
<evidence type="ECO:0000313" key="5">
    <source>
        <dbReference type="EMBL" id="STY43133.1"/>
    </source>
</evidence>
<feature type="domain" description="Lipoyl-binding" evidence="4">
    <location>
        <begin position="77"/>
        <end position="153"/>
    </location>
</feature>
<dbReference type="InterPro" id="IPR001249">
    <property type="entry name" value="AcCoA_biotinCC"/>
</dbReference>
<name>A0A378MC71_LISGR</name>
<evidence type="ECO:0000313" key="6">
    <source>
        <dbReference type="Proteomes" id="UP000254879"/>
    </source>
</evidence>
<dbReference type="NCBIfam" id="TIGR00531">
    <property type="entry name" value="BCCP"/>
    <property type="match status" value="1"/>
</dbReference>
<comment type="pathway">
    <text evidence="3">Lipid metabolism; fatty acid biosynthesis.</text>
</comment>
<evidence type="ECO:0000259" key="4">
    <source>
        <dbReference type="PROSITE" id="PS50968"/>
    </source>
</evidence>
<dbReference type="Gene3D" id="2.40.50.100">
    <property type="match status" value="1"/>
</dbReference>
<sequence length="155" mass="16639">MLSIEEIKQLIELVDASKLDELELEVKDTKLKLKKNKEVTGVVSSAPVAAPAAPTPQTTAPTQAAVEETPAAESENLEVITSPMVGTFYASRTPEDAPFVNPGSKVANDSIVCIIEAMKLFNDITADIDGEIAEVLVTNGELVEFGQPLFKVRKK</sequence>
<dbReference type="UniPathway" id="UPA00094"/>
<organism evidence="5 6">
    <name type="scientific">Listeria grayi</name>
    <name type="common">Listeria murrayi</name>
    <dbReference type="NCBI Taxonomy" id="1641"/>
    <lineage>
        <taxon>Bacteria</taxon>
        <taxon>Bacillati</taxon>
        <taxon>Bacillota</taxon>
        <taxon>Bacilli</taxon>
        <taxon>Bacillales</taxon>
        <taxon>Listeriaceae</taxon>
        <taxon>Listeria</taxon>
    </lineage>
</organism>
<keyword evidence="3" id="KW-0444">Lipid biosynthesis</keyword>
<dbReference type="EMBL" id="UGPG01000001">
    <property type="protein sequence ID" value="STY43133.1"/>
    <property type="molecule type" value="Genomic_DNA"/>
</dbReference>
<comment type="function">
    <text evidence="3">This protein is a component of the acetyl coenzyme A carboxylase complex; first, biotin carboxylase catalyzes the carboxylation of the carrier protein and then the transcarboxylase transfers the carboxyl group to form malonyl-CoA.</text>
</comment>
<dbReference type="InterPro" id="IPR000089">
    <property type="entry name" value="Biotin_lipoyl"/>
</dbReference>
<dbReference type="CDD" id="cd06850">
    <property type="entry name" value="biotinyl_domain"/>
    <property type="match status" value="1"/>
</dbReference>
<keyword evidence="3" id="KW-0443">Lipid metabolism</keyword>
<evidence type="ECO:0000256" key="1">
    <source>
        <dbReference type="ARBA" id="ARBA00017562"/>
    </source>
</evidence>
<gene>
    <name evidence="5" type="primary">accB</name>
    <name evidence="5" type="ORF">NCTC10815_00418</name>
</gene>
<dbReference type="GO" id="GO:0003989">
    <property type="term" value="F:acetyl-CoA carboxylase activity"/>
    <property type="evidence" value="ECO:0007669"/>
    <property type="project" value="InterPro"/>
</dbReference>
<dbReference type="GO" id="GO:0006633">
    <property type="term" value="P:fatty acid biosynthetic process"/>
    <property type="evidence" value="ECO:0007669"/>
    <property type="project" value="UniProtKB-UniPathway"/>
</dbReference>
<protein>
    <recommendedName>
        <fullName evidence="1 3">Biotin carboxyl carrier protein of acetyl-CoA carboxylase</fullName>
    </recommendedName>
</protein>
<dbReference type="PANTHER" id="PTHR45266">
    <property type="entry name" value="OXALOACETATE DECARBOXYLASE ALPHA CHAIN"/>
    <property type="match status" value="1"/>
</dbReference>
<dbReference type="InterPro" id="IPR050709">
    <property type="entry name" value="Biotin_Carboxyl_Carrier/Decarb"/>
</dbReference>
<evidence type="ECO:0000256" key="2">
    <source>
        <dbReference type="ARBA" id="ARBA00023267"/>
    </source>
</evidence>
<proteinExistence type="predicted"/>
<dbReference type="AlphaFoldDB" id="A0A378MC71"/>
<reference evidence="5 6" key="1">
    <citation type="submission" date="2018-06" db="EMBL/GenBank/DDBJ databases">
        <authorList>
            <consortium name="Pathogen Informatics"/>
            <person name="Doyle S."/>
        </authorList>
    </citation>
    <scope>NUCLEOTIDE SEQUENCE [LARGE SCALE GENOMIC DNA]</scope>
    <source>
        <strain evidence="6">NCTC 10815</strain>
    </source>
</reference>
<dbReference type="PRINTS" id="PR01071">
    <property type="entry name" value="ACOABIOTINCC"/>
</dbReference>
<dbReference type="SUPFAM" id="SSF51230">
    <property type="entry name" value="Single hybrid motif"/>
    <property type="match status" value="1"/>
</dbReference>
<keyword evidence="3" id="KW-0275">Fatty acid biosynthesis</keyword>
<keyword evidence="2 3" id="KW-0092">Biotin</keyword>
<dbReference type="InterPro" id="IPR011053">
    <property type="entry name" value="Single_hybrid_motif"/>
</dbReference>
<dbReference type="Pfam" id="PF00364">
    <property type="entry name" value="Biotin_lipoyl"/>
    <property type="match status" value="1"/>
</dbReference>
<evidence type="ECO:0000256" key="3">
    <source>
        <dbReference type="RuleBase" id="RU364072"/>
    </source>
</evidence>